<reference evidence="1" key="1">
    <citation type="submission" date="2021-03" db="EMBL/GenBank/DDBJ databases">
        <title>Evolutionary priming and transition to the ectomycorrhizal habit in an iconic lineage of mushroom-forming fungi: is preadaptation a requirement?</title>
        <authorList>
            <consortium name="DOE Joint Genome Institute"/>
            <person name="Looney B.P."/>
            <person name="Miyauchi S."/>
            <person name="Morin E."/>
            <person name="Drula E."/>
            <person name="Courty P.E."/>
            <person name="Chicoki N."/>
            <person name="Fauchery L."/>
            <person name="Kohler A."/>
            <person name="Kuo A."/>
            <person name="LaButti K."/>
            <person name="Pangilinan J."/>
            <person name="Lipzen A."/>
            <person name="Riley R."/>
            <person name="Andreopoulos W."/>
            <person name="He G."/>
            <person name="Johnson J."/>
            <person name="Barry K.W."/>
            <person name="Grigoriev I.V."/>
            <person name="Nagy L."/>
            <person name="Hibbett D."/>
            <person name="Henrissat B."/>
            <person name="Matheny P.B."/>
            <person name="Labbe J."/>
            <person name="Martin A.F."/>
        </authorList>
    </citation>
    <scope>NUCLEOTIDE SEQUENCE</scope>
    <source>
        <strain evidence="1">BPL698</strain>
    </source>
</reference>
<sequence>MNWAFFCSLFITALATNLSNSEQYQEELTLRPLLDGKVAAHFSFSTLLRGAVPRAPSSLGTDDTSQHYSVFPLALGQILREHAIPEFHLTINSGKWDYDRWGHPGEPGVGSGAELWAWMGDGAYASVDERWKALQNSLSGLFCASLGSMDTLHTTSPTRAFPPTGDLPRLPAPHAHSLRHATLPAERVCTENLTPFLKLLPCPARAGIAALLEPHKIFDADWHGLGVHVRWRAGAGVELTLTVQVVLDPVRISAERRRDWSLRSLFDRSIPRACSIATSSVIRVMPPSGSKVGEYALTPETWASVNAGSVLYDLTNDTPELDIAMRWPDEQRFSYSLEMSPLSDLSVRRTLKGSSQTHGELSIVIRNNQPVTFRTHYLETMPWHVELFLHTLSLSCAHSEKCDSLFTNMTYTPSRPHDRPALLQAIIELPPDETVHLSLRVRKAFLRYQEHPPDAQRGWDLPPAVFVPVDRPHRRIYTSASLVDLATPDFSMPYNVIIMSSTLIALIFGSLFNMLIRRFVVSKLDDEVPTSTE</sequence>
<keyword evidence="2" id="KW-1185">Reference proteome</keyword>
<organism evidence="1 2">
    <name type="scientific">Russula earlei</name>
    <dbReference type="NCBI Taxonomy" id="71964"/>
    <lineage>
        <taxon>Eukaryota</taxon>
        <taxon>Fungi</taxon>
        <taxon>Dikarya</taxon>
        <taxon>Basidiomycota</taxon>
        <taxon>Agaricomycotina</taxon>
        <taxon>Agaricomycetes</taxon>
        <taxon>Russulales</taxon>
        <taxon>Russulaceae</taxon>
        <taxon>Russula</taxon>
    </lineage>
</organism>
<evidence type="ECO:0000313" key="1">
    <source>
        <dbReference type="EMBL" id="KAI9510156.1"/>
    </source>
</evidence>
<dbReference type="EMBL" id="JAGFNK010000048">
    <property type="protein sequence ID" value="KAI9510156.1"/>
    <property type="molecule type" value="Genomic_DNA"/>
</dbReference>
<gene>
    <name evidence="1" type="ORF">F5148DRAFT_977223</name>
</gene>
<proteinExistence type="predicted"/>
<protein>
    <submittedName>
        <fullName evidence="1">GPI transamidase component PIG-T</fullName>
    </submittedName>
</protein>
<dbReference type="Proteomes" id="UP001207468">
    <property type="component" value="Unassembled WGS sequence"/>
</dbReference>
<name>A0ACC0UF59_9AGAM</name>
<evidence type="ECO:0000313" key="2">
    <source>
        <dbReference type="Proteomes" id="UP001207468"/>
    </source>
</evidence>
<comment type="caution">
    <text evidence="1">The sequence shown here is derived from an EMBL/GenBank/DDBJ whole genome shotgun (WGS) entry which is preliminary data.</text>
</comment>
<accession>A0ACC0UF59</accession>